<sequence>MAAQPERTSAAAAATAAILVIFLSNCVVPFDLPTGQSNTFFSEASISTELTNSFTRKKSVYLVKNERTEKPN</sequence>
<accession>A0A6J6I126</accession>
<dbReference type="AlphaFoldDB" id="A0A6J6I126"/>
<evidence type="ECO:0000313" key="1">
    <source>
        <dbReference type="EMBL" id="CAB4618407.1"/>
    </source>
</evidence>
<organism evidence="1">
    <name type="scientific">freshwater metagenome</name>
    <dbReference type="NCBI Taxonomy" id="449393"/>
    <lineage>
        <taxon>unclassified sequences</taxon>
        <taxon>metagenomes</taxon>
        <taxon>ecological metagenomes</taxon>
    </lineage>
</organism>
<dbReference type="EMBL" id="CAEZVE010000040">
    <property type="protein sequence ID" value="CAB4618407.1"/>
    <property type="molecule type" value="Genomic_DNA"/>
</dbReference>
<proteinExistence type="predicted"/>
<gene>
    <name evidence="1" type="ORF">UFOPK1931_00335</name>
</gene>
<name>A0A6J6I126_9ZZZZ</name>
<reference evidence="1" key="1">
    <citation type="submission" date="2020-05" db="EMBL/GenBank/DDBJ databases">
        <authorList>
            <person name="Chiriac C."/>
            <person name="Salcher M."/>
            <person name="Ghai R."/>
            <person name="Kavagutti S V."/>
        </authorList>
    </citation>
    <scope>NUCLEOTIDE SEQUENCE</scope>
</reference>
<protein>
    <submittedName>
        <fullName evidence="1">Unannotated protein</fullName>
    </submittedName>
</protein>